<dbReference type="HAMAP" id="MF_00147_B">
    <property type="entry name" value="TIM_B"/>
    <property type="match status" value="1"/>
</dbReference>
<evidence type="ECO:0000256" key="7">
    <source>
        <dbReference type="ARBA" id="ARBA00023235"/>
    </source>
</evidence>
<dbReference type="PROSITE" id="PS00171">
    <property type="entry name" value="TIM_1"/>
    <property type="match status" value="1"/>
</dbReference>
<dbReference type="SUPFAM" id="SSF51351">
    <property type="entry name" value="Triosephosphate isomerase (TIM)"/>
    <property type="match status" value="1"/>
</dbReference>
<dbReference type="NCBIfam" id="TIGR00419">
    <property type="entry name" value="tim"/>
    <property type="match status" value="1"/>
</dbReference>
<sequence>TQHHLVTKHTHTTHTPHTHTHTHTKNLRIEHTKHDSPRRFIEGIARPRGREDLPPRREWKANGTLASVRALIAEFNAAGPIPANAEVVIGAPFIHIPECLSTLRSDIEIAAQNCSLTGMGAYTGETCASQLRDMGVTWVILGHSERREGFGMAGEDSELVAKKTKLAIDEGLKVMFCIGEKKEERENGTTMDVCASQMKPLADILSKEDWAKVSIAYEPVWAIGTGLTATPEMAQDTHSSIRQWVSDNVGADVAAAVRIQYGGSMNGANAAGLLAMADIDGGLIGGSSLKMDFFTCINSVP</sequence>
<evidence type="ECO:0000256" key="6">
    <source>
        <dbReference type="ARBA" id="ARBA00023152"/>
    </source>
</evidence>
<dbReference type="Gene3D" id="3.20.20.70">
    <property type="entry name" value="Aldolase class I"/>
    <property type="match status" value="1"/>
</dbReference>
<dbReference type="InterPro" id="IPR020861">
    <property type="entry name" value="Triosephosphate_isomerase_AS"/>
</dbReference>
<evidence type="ECO:0000256" key="8">
    <source>
        <dbReference type="ARBA" id="ARBA00052432"/>
    </source>
</evidence>
<comment type="caution">
    <text evidence="12">The sequence shown here is derived from an EMBL/GenBank/DDBJ whole genome shotgun (WGS) entry which is preliminary data.</text>
</comment>
<dbReference type="CDD" id="cd00311">
    <property type="entry name" value="TIM"/>
    <property type="match status" value="1"/>
</dbReference>
<dbReference type="FunFam" id="3.20.20.70:FF:000016">
    <property type="entry name" value="Triosephosphate isomerase"/>
    <property type="match status" value="1"/>
</dbReference>
<dbReference type="InterPro" id="IPR022896">
    <property type="entry name" value="TrioseP_Isoase_bac/euk"/>
</dbReference>
<dbReference type="PANTHER" id="PTHR21139">
    <property type="entry name" value="TRIOSEPHOSPHATE ISOMERASE"/>
    <property type="match status" value="1"/>
</dbReference>
<comment type="pathway">
    <text evidence="2 10">Carbohydrate biosynthesis; gluconeogenesis.</text>
</comment>
<dbReference type="GO" id="GO:0006094">
    <property type="term" value="P:gluconeogenesis"/>
    <property type="evidence" value="ECO:0007669"/>
    <property type="project" value="UniProtKB-KW"/>
</dbReference>
<dbReference type="AlphaFoldDB" id="A0ABD3R1J2"/>
<accession>A0ABD3R1J2</accession>
<dbReference type="Pfam" id="PF00121">
    <property type="entry name" value="TIM"/>
    <property type="match status" value="1"/>
</dbReference>
<dbReference type="GO" id="GO:0004807">
    <property type="term" value="F:triose-phosphate isomerase activity"/>
    <property type="evidence" value="ECO:0007669"/>
    <property type="project" value="UniProtKB-EC"/>
</dbReference>
<evidence type="ECO:0000256" key="5">
    <source>
        <dbReference type="ARBA" id="ARBA00022432"/>
    </source>
</evidence>
<proteinExistence type="inferred from homology"/>
<keyword evidence="6 10" id="KW-0324">Glycolysis</keyword>
<dbReference type="InterPro" id="IPR000652">
    <property type="entry name" value="Triosephosphate_isomerase"/>
</dbReference>
<evidence type="ECO:0000256" key="3">
    <source>
        <dbReference type="ARBA" id="ARBA00007422"/>
    </source>
</evidence>
<dbReference type="PROSITE" id="PS51440">
    <property type="entry name" value="TIM_2"/>
    <property type="match status" value="1"/>
</dbReference>
<comment type="similarity">
    <text evidence="3 10">Belongs to the triosephosphate isomerase family.</text>
</comment>
<dbReference type="GO" id="GO:0006096">
    <property type="term" value="P:glycolytic process"/>
    <property type="evidence" value="ECO:0007669"/>
    <property type="project" value="UniProtKB-KW"/>
</dbReference>
<comment type="catalytic activity">
    <reaction evidence="8">
        <text>D-glyceraldehyde 3-phosphate = dihydroxyacetone phosphate</text>
        <dbReference type="Rhea" id="RHEA:18585"/>
        <dbReference type="ChEBI" id="CHEBI:57642"/>
        <dbReference type="ChEBI" id="CHEBI:59776"/>
        <dbReference type="EC" id="5.3.1.1"/>
    </reaction>
    <physiologicalReaction direction="left-to-right" evidence="8">
        <dbReference type="Rhea" id="RHEA:18586"/>
    </physiologicalReaction>
</comment>
<evidence type="ECO:0000313" key="13">
    <source>
        <dbReference type="Proteomes" id="UP001530377"/>
    </source>
</evidence>
<evidence type="ECO:0000256" key="1">
    <source>
        <dbReference type="ARBA" id="ARBA00004680"/>
    </source>
</evidence>
<dbReference type="EMBL" id="JALLPB020000890">
    <property type="protein sequence ID" value="KAL3806117.1"/>
    <property type="molecule type" value="Genomic_DNA"/>
</dbReference>
<evidence type="ECO:0000256" key="11">
    <source>
        <dbReference type="SAM" id="MobiDB-lite"/>
    </source>
</evidence>
<feature type="region of interest" description="Disordered" evidence="11">
    <location>
        <begin position="1"/>
        <end position="24"/>
    </location>
</feature>
<gene>
    <name evidence="12" type="ORF">ACHAXA_011225</name>
</gene>
<keyword evidence="7 10" id="KW-0413">Isomerase</keyword>
<evidence type="ECO:0000313" key="12">
    <source>
        <dbReference type="EMBL" id="KAL3806117.1"/>
    </source>
</evidence>
<dbReference type="InterPro" id="IPR013785">
    <property type="entry name" value="Aldolase_TIM"/>
</dbReference>
<keyword evidence="13" id="KW-1185">Reference proteome</keyword>
<keyword evidence="5 10" id="KW-0312">Gluconeogenesis</keyword>
<comment type="subunit">
    <text evidence="4">Homodimer.</text>
</comment>
<evidence type="ECO:0000256" key="9">
    <source>
        <dbReference type="ARBA" id="ARBA00056661"/>
    </source>
</evidence>
<protein>
    <recommendedName>
        <fullName evidence="10">Triosephosphate isomerase</fullName>
        <ecNumber evidence="10">5.3.1.1</ecNumber>
    </recommendedName>
</protein>
<evidence type="ECO:0000256" key="4">
    <source>
        <dbReference type="ARBA" id="ARBA00011738"/>
    </source>
</evidence>
<reference evidence="12 13" key="1">
    <citation type="submission" date="2024-10" db="EMBL/GenBank/DDBJ databases">
        <title>Updated reference genomes for cyclostephanoid diatoms.</title>
        <authorList>
            <person name="Roberts W.R."/>
            <person name="Alverson A.J."/>
        </authorList>
    </citation>
    <scope>NUCLEOTIDE SEQUENCE [LARGE SCALE GENOMIC DNA]</scope>
    <source>
        <strain evidence="12 13">AJA228-03</strain>
    </source>
</reference>
<evidence type="ECO:0000256" key="10">
    <source>
        <dbReference type="RuleBase" id="RU363013"/>
    </source>
</evidence>
<name>A0ABD3R1J2_9STRA</name>
<comment type="function">
    <text evidence="9">Catalyzes the interconversion of glyceraldehyde 3-phosphate and dihydroxyacetone phosphate in the glycolytic and gluconeogenic pathways.</text>
</comment>
<comment type="pathway">
    <text evidence="1 10">Carbohydrate degradation; glycolysis; D-glyceraldehyde 3-phosphate from glycerone phosphate: step 1/1.</text>
</comment>
<feature type="non-terminal residue" evidence="12">
    <location>
        <position position="1"/>
    </location>
</feature>
<dbReference type="Proteomes" id="UP001530377">
    <property type="component" value="Unassembled WGS sequence"/>
</dbReference>
<dbReference type="InterPro" id="IPR035990">
    <property type="entry name" value="TIM_sf"/>
</dbReference>
<evidence type="ECO:0000256" key="2">
    <source>
        <dbReference type="ARBA" id="ARBA00004742"/>
    </source>
</evidence>
<dbReference type="EC" id="5.3.1.1" evidence="10"/>
<dbReference type="PANTHER" id="PTHR21139:SF2">
    <property type="entry name" value="TRIOSEPHOSPHATE ISOMERASE"/>
    <property type="match status" value="1"/>
</dbReference>
<organism evidence="12 13">
    <name type="scientific">Cyclostephanos tholiformis</name>
    <dbReference type="NCBI Taxonomy" id="382380"/>
    <lineage>
        <taxon>Eukaryota</taxon>
        <taxon>Sar</taxon>
        <taxon>Stramenopiles</taxon>
        <taxon>Ochrophyta</taxon>
        <taxon>Bacillariophyta</taxon>
        <taxon>Coscinodiscophyceae</taxon>
        <taxon>Thalassiosirophycidae</taxon>
        <taxon>Stephanodiscales</taxon>
        <taxon>Stephanodiscaceae</taxon>
        <taxon>Cyclostephanos</taxon>
    </lineage>
</organism>